<dbReference type="InterPro" id="IPR008930">
    <property type="entry name" value="Terpenoid_cyclase/PrenylTrfase"/>
</dbReference>
<dbReference type="PANTHER" id="PTHR31739:SF30">
    <property type="entry name" value="COPAL-8-OL DIPHOSPHATE HYDRATASE, CHLOROPLASTIC"/>
    <property type="match status" value="1"/>
</dbReference>
<dbReference type="GO" id="GO:0000287">
    <property type="term" value="F:magnesium ion binding"/>
    <property type="evidence" value="ECO:0007669"/>
    <property type="project" value="TreeGrafter"/>
</dbReference>
<keyword evidence="3" id="KW-1185">Reference proteome</keyword>
<dbReference type="SUPFAM" id="SSF48576">
    <property type="entry name" value="Terpenoid synthases"/>
    <property type="match status" value="1"/>
</dbReference>
<reference evidence="2" key="1">
    <citation type="submission" date="2019-10" db="EMBL/GenBank/DDBJ databases">
        <authorList>
            <person name="Zhang R."/>
            <person name="Pan Y."/>
            <person name="Wang J."/>
            <person name="Ma R."/>
            <person name="Yu S."/>
        </authorList>
    </citation>
    <scope>NUCLEOTIDE SEQUENCE</scope>
    <source>
        <strain evidence="2">LA-IB0</strain>
        <tissue evidence="2">Leaf</tissue>
    </source>
</reference>
<dbReference type="AlphaFoldDB" id="A0AAV6X5J6"/>
<accession>A0AAV6X5J6</accession>
<dbReference type="SFLD" id="SFLDG01014">
    <property type="entry name" value="Terpene_Cyclase_Like_1_N-term"/>
    <property type="match status" value="1"/>
</dbReference>
<dbReference type="InterPro" id="IPR050148">
    <property type="entry name" value="Terpene_synthase-like"/>
</dbReference>
<dbReference type="InterPro" id="IPR001906">
    <property type="entry name" value="Terpene_synth_N"/>
</dbReference>
<gene>
    <name evidence="2" type="ORF">BUALT_Bualt10G0093900</name>
</gene>
<dbReference type="Pfam" id="PF01397">
    <property type="entry name" value="Terpene_synth"/>
    <property type="match status" value="1"/>
</dbReference>
<dbReference type="Proteomes" id="UP000826271">
    <property type="component" value="Unassembled WGS sequence"/>
</dbReference>
<dbReference type="PANTHER" id="PTHR31739">
    <property type="entry name" value="ENT-COPALYL DIPHOSPHATE SYNTHASE, CHLOROPLASTIC"/>
    <property type="match status" value="1"/>
</dbReference>
<dbReference type="GO" id="GO:0009507">
    <property type="term" value="C:chloroplast"/>
    <property type="evidence" value="ECO:0007669"/>
    <property type="project" value="TreeGrafter"/>
</dbReference>
<evidence type="ECO:0000259" key="1">
    <source>
        <dbReference type="Pfam" id="PF01397"/>
    </source>
</evidence>
<dbReference type="Gene3D" id="1.50.10.160">
    <property type="match status" value="1"/>
</dbReference>
<name>A0AAV6X5J6_9LAMI</name>
<sequence length="807" mass="92978">MVSISMSKPNYSPVNVIHYKIPVSATMNKYLPLPECFTSTRVNRRQQILLNYHVQHKQIATVISVRTRDVSLDESIDDFTAEDGHDKVGLGLAVNKIDDYINDIRSMLSTIEDGRISVSPYNTAWVALIKDIQGRDIPQFPSSLEWIAQNQLPDGSWGDEHVFCAYDRLLNTLACVVALRSWNVHADKSEKGMSFIKKNMCTLEKANAEHMPCGFELVFPALLRRAENLGIEDIPYGAPVMREIYIAKDLKMDRIPNELIHKIHTPLLYSLEGLEDLDWQKLLKLQENDGSFYSSPSSTAFAFMETKDEKCLKFITNIVKKFNGGAPHTYPVDIFARLWAVDRLQRLGISRFFESEIKDCLSYIYRVWTKKGVYSRRDFSDTEIDDTSMGFRLLRLYGYDVNPNVFKTFKKDNGFFCHAGEMIESPTPIYSFYRASQLRFPGEKILEEANNFSYNFLQEKLASNQLLDKWIITKNLPDELRYGLVTPWYANLPRVEARFYIEIYGGAKDVWIAKTMYRMPDISNDAYLELAKLDFNRCQAQHRIEWNNMQEWYVKCKLQKLGISKKDLLFAYFLATATIFEPERSKERNAWVKSQIVSKVITSYFTRETISSEEKVAFLADIIGLNKTNSCSDEQGRIIDILQETLEQLLEGIDVSLCHQLGNARGTWLMKLHEGVANWGEDAELLITTLNICGGHIQSAETLSHHDYNTFSNLINKICHQLFEYQNKKASEQDLFVSVENGCIKYMEIEEDMQRLMELVLKETNSGINSDIKQTFLLVAKAFYYTAYFSAETIELHITKVLFEPVA</sequence>
<proteinExistence type="predicted"/>
<dbReference type="InterPro" id="IPR036965">
    <property type="entry name" value="Terpene_synth_N_sf"/>
</dbReference>
<evidence type="ECO:0000313" key="3">
    <source>
        <dbReference type="Proteomes" id="UP000826271"/>
    </source>
</evidence>
<dbReference type="Gene3D" id="1.10.600.10">
    <property type="entry name" value="Farnesyl Diphosphate Synthase"/>
    <property type="match status" value="1"/>
</dbReference>
<dbReference type="Gene3D" id="1.50.10.130">
    <property type="entry name" value="Terpene synthase, N-terminal domain"/>
    <property type="match status" value="1"/>
</dbReference>
<dbReference type="FunFam" id="1.50.10.130:FF:000002">
    <property type="entry name" value="Ent-copalyl diphosphate synthase, chloroplastic"/>
    <property type="match status" value="1"/>
</dbReference>
<feature type="domain" description="Terpene synthase N-terminal" evidence="1">
    <location>
        <begin position="278"/>
        <end position="465"/>
    </location>
</feature>
<dbReference type="GO" id="GO:0010333">
    <property type="term" value="F:terpene synthase activity"/>
    <property type="evidence" value="ECO:0007669"/>
    <property type="project" value="InterPro"/>
</dbReference>
<dbReference type="EMBL" id="WHWC01000010">
    <property type="protein sequence ID" value="KAG8375379.1"/>
    <property type="molecule type" value="Genomic_DNA"/>
</dbReference>
<dbReference type="GO" id="GO:0009686">
    <property type="term" value="P:gibberellin biosynthetic process"/>
    <property type="evidence" value="ECO:0007669"/>
    <property type="project" value="TreeGrafter"/>
</dbReference>
<dbReference type="SUPFAM" id="SSF48239">
    <property type="entry name" value="Terpenoid cyclases/Protein prenyltransferases"/>
    <property type="match status" value="2"/>
</dbReference>
<protein>
    <recommendedName>
        <fullName evidence="1">Terpene synthase N-terminal domain-containing protein</fullName>
    </recommendedName>
</protein>
<organism evidence="2 3">
    <name type="scientific">Buddleja alternifolia</name>
    <dbReference type="NCBI Taxonomy" id="168488"/>
    <lineage>
        <taxon>Eukaryota</taxon>
        <taxon>Viridiplantae</taxon>
        <taxon>Streptophyta</taxon>
        <taxon>Embryophyta</taxon>
        <taxon>Tracheophyta</taxon>
        <taxon>Spermatophyta</taxon>
        <taxon>Magnoliopsida</taxon>
        <taxon>eudicotyledons</taxon>
        <taxon>Gunneridae</taxon>
        <taxon>Pentapetalae</taxon>
        <taxon>asterids</taxon>
        <taxon>lamiids</taxon>
        <taxon>Lamiales</taxon>
        <taxon>Scrophulariaceae</taxon>
        <taxon>Buddlejeae</taxon>
        <taxon>Buddleja</taxon>
    </lineage>
</organism>
<dbReference type="InterPro" id="IPR008949">
    <property type="entry name" value="Isoprenoid_synthase_dom_sf"/>
</dbReference>
<comment type="caution">
    <text evidence="2">The sequence shown here is derived from an EMBL/GenBank/DDBJ whole genome shotgun (WGS) entry which is preliminary data.</text>
</comment>
<evidence type="ECO:0000313" key="2">
    <source>
        <dbReference type="EMBL" id="KAG8375379.1"/>
    </source>
</evidence>